<organism evidence="2">
    <name type="scientific">Phage sp. ctGns7</name>
    <dbReference type="NCBI Taxonomy" id="2828003"/>
    <lineage>
        <taxon>Viruses</taxon>
    </lineage>
</organism>
<proteinExistence type="predicted"/>
<feature type="transmembrane region" description="Helical" evidence="1">
    <location>
        <begin position="6"/>
        <end position="22"/>
    </location>
</feature>
<evidence type="ECO:0000313" key="2">
    <source>
        <dbReference type="EMBL" id="DAF47498.1"/>
    </source>
</evidence>
<keyword evidence="1" id="KW-0812">Transmembrane</keyword>
<name>A0A8S5S9V3_9VIRU</name>
<dbReference type="EMBL" id="BK032555">
    <property type="protein sequence ID" value="DAF47498.1"/>
    <property type="molecule type" value="Genomic_DNA"/>
</dbReference>
<protein>
    <submittedName>
        <fullName evidence="2">Uncharacterized protein</fullName>
    </submittedName>
</protein>
<reference evidence="2" key="1">
    <citation type="journal article" date="2021" name="Proc. Natl. Acad. Sci. U.S.A.">
        <title>A Catalog of Tens of Thousands of Viruses from Human Metagenomes Reveals Hidden Associations with Chronic Diseases.</title>
        <authorList>
            <person name="Tisza M.J."/>
            <person name="Buck C.B."/>
        </authorList>
    </citation>
    <scope>NUCLEOTIDE SEQUENCE</scope>
    <source>
        <strain evidence="2">CtGns7</strain>
    </source>
</reference>
<keyword evidence="1" id="KW-1133">Transmembrane helix</keyword>
<sequence length="69" mass="8004">MCWIIVSVIIIITIVIGIVNTFKLNKVQKQLSCLTEIIKAEKEIIEKYHYDELSAIENNLESILDLDRK</sequence>
<accession>A0A8S5S9V3</accession>
<keyword evidence="1" id="KW-0472">Membrane</keyword>
<evidence type="ECO:0000256" key="1">
    <source>
        <dbReference type="SAM" id="Phobius"/>
    </source>
</evidence>